<evidence type="ECO:0000313" key="4">
    <source>
        <dbReference type="Proteomes" id="UP000318571"/>
    </source>
</evidence>
<sequence>MEAGARSIRDSGLKSGRRSFSIFHILAILASTGIRRLKLTGLAMARRPGTGTGLAPSGLVWVIGWAMVGVQAENASLASPSGLTLLTRACQSVYPLSELASDFQSCQNISAFNNDKSDLRSVFHYGTCQAVELHLQLLCRGASPDLKAQTPVSLSDIRAYQSDQVCRDLKASVPAIDCERVHLILGLTLVECQKHEKLRQILDDHPPVCSGFCRPAHANGSVTLTPLCGHLYFTSRRLRQALPQFLLQGMAPSERPAVSVGSGLVIPPKMMPHQRTSNASLPGPDQVESAHVIDSRKHAELPLNPSQPEVPEPNPGEIGDKMDPLQSALPDASPVQVQEPPVVQVGQASHSTTTERVLSSLPVVTKSGEDIPVPKPADPDQSQDSSHYAKEKFRTFHEGESQSQAFSYLILFLIMGLVFYLVFHNKKKILALALEGRQGRQSGGRQRHRGARYHKLDNNLEEAMGSNSSDSMRQIIY</sequence>
<dbReference type="PANTHER" id="PTHR16502">
    <property type="entry name" value="KERATINOCYTE-ASSOCIATED TRANSMEMBRANE PROTEIN 2"/>
    <property type="match status" value="1"/>
</dbReference>
<protein>
    <submittedName>
        <fullName evidence="3">Uncharacterized protein</fullName>
    </submittedName>
</protein>
<proteinExistence type="predicted"/>
<dbReference type="Pfam" id="PF17818">
    <property type="entry name" value="KCT2"/>
    <property type="match status" value="1"/>
</dbReference>
<dbReference type="STRING" id="6832.A0A553P1U5"/>
<reference evidence="3 4" key="1">
    <citation type="journal article" date="2018" name="Nat. Ecol. Evol.">
        <title>Genomic signatures of mitonuclear coevolution across populations of Tigriopus californicus.</title>
        <authorList>
            <person name="Barreto F.S."/>
            <person name="Watson E.T."/>
            <person name="Lima T.G."/>
            <person name="Willett C.S."/>
            <person name="Edmands S."/>
            <person name="Li W."/>
            <person name="Burton R.S."/>
        </authorList>
    </citation>
    <scope>NUCLEOTIDE SEQUENCE [LARGE SCALE GENOMIC DNA]</scope>
    <source>
        <strain evidence="3 4">San Diego</strain>
    </source>
</reference>
<accession>A0A553P1U5</accession>
<feature type="transmembrane region" description="Helical" evidence="2">
    <location>
        <begin position="20"/>
        <end position="37"/>
    </location>
</feature>
<dbReference type="PANTHER" id="PTHR16502:SF0">
    <property type="entry name" value="KERATINOCYTE-ASSOCIATED TRANSMEMBRANE PROTEIN 2"/>
    <property type="match status" value="1"/>
</dbReference>
<keyword evidence="4" id="KW-1185">Reference proteome</keyword>
<feature type="compositionally biased region" description="Low complexity" evidence="1">
    <location>
        <begin position="334"/>
        <end position="345"/>
    </location>
</feature>
<feature type="region of interest" description="Disordered" evidence="1">
    <location>
        <begin position="269"/>
        <end position="288"/>
    </location>
</feature>
<feature type="region of interest" description="Disordered" evidence="1">
    <location>
        <begin position="299"/>
        <end position="388"/>
    </location>
</feature>
<comment type="caution">
    <text evidence="3">The sequence shown here is derived from an EMBL/GenBank/DDBJ whole genome shotgun (WGS) entry which is preliminary data.</text>
</comment>
<dbReference type="InterPro" id="IPR037645">
    <property type="entry name" value="KCT2"/>
</dbReference>
<organism evidence="3 4">
    <name type="scientific">Tigriopus californicus</name>
    <name type="common">Marine copepod</name>
    <dbReference type="NCBI Taxonomy" id="6832"/>
    <lineage>
        <taxon>Eukaryota</taxon>
        <taxon>Metazoa</taxon>
        <taxon>Ecdysozoa</taxon>
        <taxon>Arthropoda</taxon>
        <taxon>Crustacea</taxon>
        <taxon>Multicrustacea</taxon>
        <taxon>Hexanauplia</taxon>
        <taxon>Copepoda</taxon>
        <taxon>Harpacticoida</taxon>
        <taxon>Harpacticidae</taxon>
        <taxon>Tigriopus</taxon>
    </lineage>
</organism>
<dbReference type="EMBL" id="VCGU01000008">
    <property type="protein sequence ID" value="TRY71630.1"/>
    <property type="molecule type" value="Genomic_DNA"/>
</dbReference>
<feature type="transmembrane region" description="Helical" evidence="2">
    <location>
        <begin position="405"/>
        <end position="423"/>
    </location>
</feature>
<keyword evidence="2" id="KW-1133">Transmembrane helix</keyword>
<dbReference type="OrthoDB" id="5846619at2759"/>
<dbReference type="Proteomes" id="UP000318571">
    <property type="component" value="Chromosome 7"/>
</dbReference>
<keyword evidence="2" id="KW-0812">Transmembrane</keyword>
<name>A0A553P1U5_TIGCA</name>
<evidence type="ECO:0000256" key="1">
    <source>
        <dbReference type="SAM" id="MobiDB-lite"/>
    </source>
</evidence>
<evidence type="ECO:0000313" key="3">
    <source>
        <dbReference type="EMBL" id="TRY71630.1"/>
    </source>
</evidence>
<dbReference type="AlphaFoldDB" id="A0A553P1U5"/>
<evidence type="ECO:0000256" key="2">
    <source>
        <dbReference type="SAM" id="Phobius"/>
    </source>
</evidence>
<keyword evidence="2" id="KW-0472">Membrane</keyword>
<feature type="compositionally biased region" description="Polar residues" evidence="1">
    <location>
        <begin position="346"/>
        <end position="357"/>
    </location>
</feature>
<gene>
    <name evidence="3" type="ORF">TCAL_14877</name>
</gene>